<dbReference type="RefSeq" id="WP_038535019.1">
    <property type="nucleotide sequence ID" value="NZ_JAJODE010000037.1"/>
</dbReference>
<sequence>MPLNGIQQVGSIKINQNPYQKVGFNQTKTSFANVLQGYLQQVDNTVKQASNLSVQAAAGQIENIHDVTIASQKAKIALELTVTVRDKAVEAYHEMMRMQL</sequence>
<proteinExistence type="inferred from homology"/>
<evidence type="ECO:0000256" key="4">
    <source>
        <dbReference type="HAMAP-Rule" id="MF_00724"/>
    </source>
</evidence>
<dbReference type="PANTHER" id="PTHR34653:SF1">
    <property type="entry name" value="FLAGELLAR HOOK-BASAL BODY COMPLEX PROTEIN FLIE"/>
    <property type="match status" value="1"/>
</dbReference>
<organism evidence="6 7">
    <name type="scientific">Neobacillus sedimentimangrovi</name>
    <dbReference type="NCBI Taxonomy" id="2699460"/>
    <lineage>
        <taxon>Bacteria</taxon>
        <taxon>Bacillati</taxon>
        <taxon>Bacillota</taxon>
        <taxon>Bacilli</taxon>
        <taxon>Bacillales</taxon>
        <taxon>Bacillaceae</taxon>
        <taxon>Neobacillus</taxon>
    </lineage>
</organism>
<evidence type="ECO:0000256" key="5">
    <source>
        <dbReference type="NCBIfam" id="TIGR00205"/>
    </source>
</evidence>
<keyword evidence="3 4" id="KW-0975">Bacterial flagellum</keyword>
<dbReference type="PANTHER" id="PTHR34653">
    <property type="match status" value="1"/>
</dbReference>
<accession>A0ABS8QKV8</accession>
<dbReference type="Proteomes" id="UP001162836">
    <property type="component" value="Unassembled WGS sequence"/>
</dbReference>
<evidence type="ECO:0000313" key="7">
    <source>
        <dbReference type="Proteomes" id="UP001162836"/>
    </source>
</evidence>
<comment type="similarity">
    <text evidence="2 4">Belongs to the FliE family.</text>
</comment>
<dbReference type="InterPro" id="IPR001624">
    <property type="entry name" value="FliE"/>
</dbReference>
<evidence type="ECO:0000256" key="3">
    <source>
        <dbReference type="ARBA" id="ARBA00023143"/>
    </source>
</evidence>
<dbReference type="HAMAP" id="MF_00724">
    <property type="entry name" value="FliE"/>
    <property type="match status" value="1"/>
</dbReference>
<protein>
    <recommendedName>
        <fullName evidence="4 5">Flagellar hook-basal body complex protein FliE</fullName>
    </recommendedName>
</protein>
<comment type="caution">
    <text evidence="6">The sequence shown here is derived from an EMBL/GenBank/DDBJ whole genome shotgun (WGS) entry which is preliminary data.</text>
</comment>
<name>A0ABS8QKV8_9BACI</name>
<gene>
    <name evidence="4 6" type="primary">fliE</name>
    <name evidence="6" type="ORF">LRS37_12535</name>
</gene>
<evidence type="ECO:0000256" key="2">
    <source>
        <dbReference type="ARBA" id="ARBA00009272"/>
    </source>
</evidence>
<keyword evidence="7" id="KW-1185">Reference proteome</keyword>
<keyword evidence="6" id="KW-0282">Flagellum</keyword>
<evidence type="ECO:0000313" key="6">
    <source>
        <dbReference type="EMBL" id="MCD4839675.1"/>
    </source>
</evidence>
<keyword evidence="6" id="KW-0969">Cilium</keyword>
<evidence type="ECO:0000256" key="1">
    <source>
        <dbReference type="ARBA" id="ARBA00004117"/>
    </source>
</evidence>
<reference evidence="6 7" key="1">
    <citation type="journal article" date="2023" name="Antonie Van Leeuwenhoek">
        <title>Unveiling the genomic potential of a novel thermostable glycoside hydrolases producing Neobacillus sedimentimangrovi UE25.</title>
        <authorList>
            <person name="Ejaz U."/>
            <person name="Saleem F."/>
            <person name="Rashid R."/>
            <person name="Hasan K.A."/>
            <person name="Syed M.N."/>
            <person name="Sohail M."/>
        </authorList>
    </citation>
    <scope>NUCLEOTIDE SEQUENCE [LARGE SCALE GENOMIC DNA]</scope>
    <source>
        <strain evidence="6 7">UE25</strain>
    </source>
</reference>
<dbReference type="PRINTS" id="PR01006">
    <property type="entry name" value="FLGHOOKFLIE"/>
</dbReference>
<dbReference type="EMBL" id="JAJODE010000037">
    <property type="protein sequence ID" value="MCD4839675.1"/>
    <property type="molecule type" value="Genomic_DNA"/>
</dbReference>
<comment type="subcellular location">
    <subcellularLocation>
        <location evidence="1 4">Bacterial flagellum basal body</location>
    </subcellularLocation>
</comment>
<dbReference type="Pfam" id="PF02049">
    <property type="entry name" value="FliE"/>
    <property type="match status" value="1"/>
</dbReference>
<dbReference type="NCBIfam" id="TIGR00205">
    <property type="entry name" value="fliE"/>
    <property type="match status" value="1"/>
</dbReference>
<keyword evidence="6" id="KW-0966">Cell projection</keyword>